<dbReference type="InterPro" id="IPR023631">
    <property type="entry name" value="Amidase_dom"/>
</dbReference>
<keyword evidence="2" id="KW-0808">Transferase</keyword>
<dbReference type="STRING" id="1121942.SAMN02745148_02901"/>
<name>A0A1M5CG96_9GAMM</name>
<dbReference type="GO" id="GO:0016740">
    <property type="term" value="F:transferase activity"/>
    <property type="evidence" value="ECO:0007669"/>
    <property type="project" value="UniProtKB-KW"/>
</dbReference>
<dbReference type="RefSeq" id="WP_072824137.1">
    <property type="nucleotide sequence ID" value="NZ_FQUJ01000014.1"/>
</dbReference>
<dbReference type="Proteomes" id="UP000184346">
    <property type="component" value="Unassembled WGS sequence"/>
</dbReference>
<gene>
    <name evidence="2" type="ORF">SAMN02745148_02901</name>
</gene>
<dbReference type="AlphaFoldDB" id="A0A1M5CG96"/>
<dbReference type="SUPFAM" id="SSF75304">
    <property type="entry name" value="Amidase signature (AS) enzymes"/>
    <property type="match status" value="1"/>
</dbReference>
<accession>A0A1M5CG96</accession>
<dbReference type="OrthoDB" id="8872210at2"/>
<evidence type="ECO:0000259" key="1">
    <source>
        <dbReference type="Pfam" id="PF01425"/>
    </source>
</evidence>
<reference evidence="2 3" key="1">
    <citation type="submission" date="2016-11" db="EMBL/GenBank/DDBJ databases">
        <authorList>
            <person name="Jaros S."/>
            <person name="Januszkiewicz K."/>
            <person name="Wedrychowicz H."/>
        </authorList>
    </citation>
    <scope>NUCLEOTIDE SEQUENCE [LARGE SCALE GENOMIC DNA]</scope>
    <source>
        <strain evidence="2 3">DSM 19980</strain>
    </source>
</reference>
<dbReference type="Pfam" id="PF01425">
    <property type="entry name" value="Amidase"/>
    <property type="match status" value="1"/>
</dbReference>
<evidence type="ECO:0000313" key="3">
    <source>
        <dbReference type="Proteomes" id="UP000184346"/>
    </source>
</evidence>
<keyword evidence="3" id="KW-1185">Reference proteome</keyword>
<dbReference type="PANTHER" id="PTHR11895">
    <property type="entry name" value="TRANSAMIDASE"/>
    <property type="match status" value="1"/>
</dbReference>
<dbReference type="PANTHER" id="PTHR11895:SF176">
    <property type="entry name" value="AMIDASE AMID-RELATED"/>
    <property type="match status" value="1"/>
</dbReference>
<protein>
    <submittedName>
        <fullName evidence="2">Aspartyl-tRNA(Asn)/glutamyl-tRNA(Gln) amidotransferase subunit A</fullName>
    </submittedName>
</protein>
<dbReference type="Gene3D" id="3.90.1300.10">
    <property type="entry name" value="Amidase signature (AS) domain"/>
    <property type="match status" value="1"/>
</dbReference>
<organism evidence="2 3">
    <name type="scientific">Modicisalibacter ilicicola DSM 19980</name>
    <dbReference type="NCBI Taxonomy" id="1121942"/>
    <lineage>
        <taxon>Bacteria</taxon>
        <taxon>Pseudomonadati</taxon>
        <taxon>Pseudomonadota</taxon>
        <taxon>Gammaproteobacteria</taxon>
        <taxon>Oceanospirillales</taxon>
        <taxon>Halomonadaceae</taxon>
        <taxon>Modicisalibacter</taxon>
    </lineage>
</organism>
<dbReference type="EMBL" id="FQUJ01000014">
    <property type="protein sequence ID" value="SHF53696.1"/>
    <property type="molecule type" value="Genomic_DNA"/>
</dbReference>
<dbReference type="PROSITE" id="PS00571">
    <property type="entry name" value="AMIDASES"/>
    <property type="match status" value="1"/>
</dbReference>
<dbReference type="InterPro" id="IPR000120">
    <property type="entry name" value="Amidase"/>
</dbReference>
<dbReference type="NCBIfam" id="NF005460">
    <property type="entry name" value="PRK07056.1"/>
    <property type="match status" value="1"/>
</dbReference>
<dbReference type="InterPro" id="IPR036928">
    <property type="entry name" value="AS_sf"/>
</dbReference>
<proteinExistence type="predicted"/>
<feature type="domain" description="Amidase" evidence="1">
    <location>
        <begin position="21"/>
        <end position="431"/>
    </location>
</feature>
<dbReference type="InterPro" id="IPR020556">
    <property type="entry name" value="Amidase_CS"/>
</dbReference>
<evidence type="ECO:0000313" key="2">
    <source>
        <dbReference type="EMBL" id="SHF53696.1"/>
    </source>
</evidence>
<sequence>MHPTLNTLLKRLQSRQHNATELLDDCLARIAERDDGRIHTALFEASARAQAEACDRLYREALPQGPLAGLPIAIKALFDVTGAVTHAGSRLLADAPPATRDASAVERLRQSGAILTGHTNMTEFAYSGLGLNPHYGTPDNPVAPGRIPGGSSSGAAVAVAEGMAAAALGTDTGGSVRIPAAFCGLVGFKPSQYRVPLEGALPLSCSLDSIGPIAPSVDCCARLDAVLSGEPMPAPGLDSVKGLRLAVPGHYLLEDIDSTVAVAFERALASLSAAGAVIREIPLPQLLELPELLEGGGFTAAESYHVHRDWLAEHCDRYDPRVGSRIQRGADLSAADYLELQRRRRFQVARMDRLLQDVDALVSPTVPVVPPLFVALEQDEDYSRTNLLVLRNPTAGNLLDLCAISLPCHWPDELPVGLMLMARNGMDHALLRQAAGVEAVLASSGRPQDATP</sequence>